<dbReference type="GO" id="GO:0030288">
    <property type="term" value="C:outer membrane-bounded periplasmic space"/>
    <property type="evidence" value="ECO:0007669"/>
    <property type="project" value="TreeGrafter"/>
</dbReference>
<proteinExistence type="predicted"/>
<protein>
    <submittedName>
        <fullName evidence="2">Sporulation protein and related proteins</fullName>
    </submittedName>
</protein>
<name>A0A0S6UDY5_NEOTH</name>
<feature type="domain" description="Sporulation stage II protein D amidase enhancer LytB N-terminal" evidence="1">
    <location>
        <begin position="49"/>
        <end position="156"/>
    </location>
</feature>
<sequence length="326" mass="35790">MRKLMGIFIILVFAAVIITPVVIIEGIRLFQPPVQVQTGKQLVRVYFHQAGITKIMPLEEYIAGVVAGEMPANFEPEALKAQAIAARTYTLKKIEEAKIKPDASHPNADICTDPAHCQAWAGDDVLRQRWGLIGFWRYKNKIQSAVQATSGMVLTYQGQLIDPVYHANGGGRTESAAAVWGRDVPYLQSVPSPWDKTSPRYSDSRTFSLRYLDSKLGVNLEAVPAAALAAPGGTAIRVLEKTPTGRVKTIKIGGKTFAATDLRKLLGLSSTDFTWEVQGDRITFHTIGYGHGVGMSQYGANGMAREGKNFAEILAYYYRGTKIENR</sequence>
<dbReference type="GO" id="GO:0030435">
    <property type="term" value="P:sporulation resulting in formation of a cellular spore"/>
    <property type="evidence" value="ECO:0007669"/>
    <property type="project" value="InterPro"/>
</dbReference>
<evidence type="ECO:0000313" key="2">
    <source>
        <dbReference type="EMBL" id="GAF25600.1"/>
    </source>
</evidence>
<dbReference type="InterPro" id="IPR013486">
    <property type="entry name" value="SpoIID/LytB"/>
</dbReference>
<dbReference type="AlphaFoldDB" id="A0A0S6UDY5"/>
<dbReference type="GeneID" id="45618411"/>
<dbReference type="NCBIfam" id="TIGR02669">
    <property type="entry name" value="SpoIID_LytB"/>
    <property type="match status" value="1"/>
</dbReference>
<reference evidence="2" key="1">
    <citation type="journal article" date="2014" name="Gene">
        <title>Genome-guided analysis of transformation efficiency and carbon dioxide assimilation by Moorella thermoacetica Y72.</title>
        <authorList>
            <person name="Tsukahara K."/>
            <person name="Kita A."/>
            <person name="Nakashimada Y."/>
            <person name="Hoshino T."/>
            <person name="Murakami K."/>
        </authorList>
    </citation>
    <scope>NUCLEOTIDE SEQUENCE [LARGE SCALE GENOMIC DNA]</scope>
    <source>
        <strain evidence="2">Y72</strain>
    </source>
</reference>
<evidence type="ECO:0000259" key="1">
    <source>
        <dbReference type="Pfam" id="PF08486"/>
    </source>
</evidence>
<dbReference type="InterPro" id="IPR013693">
    <property type="entry name" value="SpoIID/LytB_N"/>
</dbReference>
<dbReference type="RefSeq" id="WP_011393851.1">
    <property type="nucleotide sequence ID" value="NZ_DF238840.1"/>
</dbReference>
<dbReference type="PANTHER" id="PTHR30032">
    <property type="entry name" value="N-ACETYLMURAMOYL-L-ALANINE AMIDASE-RELATED"/>
    <property type="match status" value="1"/>
</dbReference>
<dbReference type="EMBL" id="DF238840">
    <property type="protein sequence ID" value="GAF25600.1"/>
    <property type="molecule type" value="Genomic_DNA"/>
</dbReference>
<organism evidence="2">
    <name type="scientific">Moorella thermoacetica Y72</name>
    <dbReference type="NCBI Taxonomy" id="1325331"/>
    <lineage>
        <taxon>Bacteria</taxon>
        <taxon>Bacillati</taxon>
        <taxon>Bacillota</taxon>
        <taxon>Clostridia</taxon>
        <taxon>Neomoorellales</taxon>
        <taxon>Neomoorellaceae</taxon>
        <taxon>Neomoorella</taxon>
    </lineage>
</organism>
<dbReference type="InterPro" id="IPR014225">
    <property type="entry name" value="Spore_II_D_firmicutes"/>
</dbReference>
<dbReference type="Proteomes" id="UP000063718">
    <property type="component" value="Unassembled WGS sequence"/>
</dbReference>
<gene>
    <name evidence="2" type="ORF">MTY_0936</name>
</gene>
<dbReference type="InterPro" id="IPR051922">
    <property type="entry name" value="Bact_Sporulation_Assoc"/>
</dbReference>
<dbReference type="Pfam" id="PF08486">
    <property type="entry name" value="SpoIID"/>
    <property type="match status" value="1"/>
</dbReference>
<accession>A0A0S6UDY5</accession>
<dbReference type="NCBIfam" id="TIGR02870">
    <property type="entry name" value="spore_II_D"/>
    <property type="match status" value="1"/>
</dbReference>
<dbReference type="PANTHER" id="PTHR30032:SF4">
    <property type="entry name" value="AMIDASE ENHANCER"/>
    <property type="match status" value="1"/>
</dbReference>